<evidence type="ECO:0000313" key="4">
    <source>
        <dbReference type="Proteomes" id="UP000006039"/>
    </source>
</evidence>
<dbReference type="HOGENOM" id="CLU_621191_0_0_1"/>
<sequence>MSQQPTVWESFEREVEILCPKPTTKRPPMALENRGRSTIAAQPPTVWFERDARGYTDRSDHFLHSNQFLADQLSRTNLYRAYLSPVLVSEADIVHCSSIWFIHPVIMALQAVYPQVQCLSEVHRAPRGEGSTRCDMLIRIGGTDVVVIEYKNRGYLDEDEFFRGVCPNPTARNVESLETFRNEFEGEVAKYREWSKLDKKNHGTALGHNAAIITKQAMAYARKHETRHVALFDWDTLFLWNSAGYTTSDHSWAYGSWITQRDLFRKALLGFILEAKAELDSLGARPVPPPWEPTQEDGIEHVDIGLYGLCIRTFYSLNCRPTAGYDIGALVDSFHPPPNGTISPNLYLLLETSLRLQSKVLVSPLPGAGVAFSLALVFCAPALVGPAVSAAVSFTLALGAALCTTVVVGAAVFVSVFVSGLAPPDSPLLVDAYARHVVALE</sequence>
<name>J3NTQ7_GAET3</name>
<dbReference type="RefSeq" id="XP_009220717.1">
    <property type="nucleotide sequence ID" value="XM_009222453.1"/>
</dbReference>
<dbReference type="VEuPathDB" id="FungiDB:GGTG_04657"/>
<keyword evidence="4" id="KW-1185">Reference proteome</keyword>
<reference evidence="2" key="2">
    <citation type="submission" date="2010-07" db="EMBL/GenBank/DDBJ databases">
        <authorList>
            <consortium name="The Broad Institute Genome Sequencing Platform"/>
            <consortium name="Broad Institute Genome Sequencing Center for Infectious Disease"/>
            <person name="Ma L.-J."/>
            <person name="Dead R."/>
            <person name="Young S."/>
            <person name="Zeng Q."/>
            <person name="Koehrsen M."/>
            <person name="Alvarado L."/>
            <person name="Berlin A."/>
            <person name="Chapman S.B."/>
            <person name="Chen Z."/>
            <person name="Freedman E."/>
            <person name="Gellesch M."/>
            <person name="Goldberg J."/>
            <person name="Griggs A."/>
            <person name="Gujja S."/>
            <person name="Heilman E.R."/>
            <person name="Heiman D."/>
            <person name="Hepburn T."/>
            <person name="Howarth C."/>
            <person name="Jen D."/>
            <person name="Larson L."/>
            <person name="Mehta T."/>
            <person name="Neiman D."/>
            <person name="Pearson M."/>
            <person name="Roberts A."/>
            <person name="Saif S."/>
            <person name="Shea T."/>
            <person name="Shenoy N."/>
            <person name="Sisk P."/>
            <person name="Stolte C."/>
            <person name="Sykes S."/>
            <person name="Walk T."/>
            <person name="White J."/>
            <person name="Yandava C."/>
            <person name="Haas B."/>
            <person name="Nusbaum C."/>
            <person name="Birren B."/>
        </authorList>
    </citation>
    <scope>NUCLEOTIDE SEQUENCE</scope>
    <source>
        <strain evidence="2">R3-111a-1</strain>
    </source>
</reference>
<dbReference type="EnsemblFungi" id="EJT79572">
    <property type="protein sequence ID" value="EJT79572"/>
    <property type="gene ID" value="GGTG_04657"/>
</dbReference>
<proteinExistence type="predicted"/>
<keyword evidence="1" id="KW-0472">Membrane</keyword>
<dbReference type="AlphaFoldDB" id="J3NTQ7"/>
<evidence type="ECO:0000313" key="3">
    <source>
        <dbReference type="EnsemblFungi" id="EJT79572"/>
    </source>
</evidence>
<reference evidence="3" key="5">
    <citation type="submission" date="2018-04" db="UniProtKB">
        <authorList>
            <consortium name="EnsemblFungi"/>
        </authorList>
    </citation>
    <scope>IDENTIFICATION</scope>
    <source>
        <strain evidence="3">R3-111a-1</strain>
    </source>
</reference>
<keyword evidence="1" id="KW-1133">Transmembrane helix</keyword>
<organism evidence="2">
    <name type="scientific">Gaeumannomyces tritici (strain R3-111a-1)</name>
    <name type="common">Wheat and barley take-all root rot fungus</name>
    <name type="synonym">Gaeumannomyces graminis var. tritici</name>
    <dbReference type="NCBI Taxonomy" id="644352"/>
    <lineage>
        <taxon>Eukaryota</taxon>
        <taxon>Fungi</taxon>
        <taxon>Dikarya</taxon>
        <taxon>Ascomycota</taxon>
        <taxon>Pezizomycotina</taxon>
        <taxon>Sordariomycetes</taxon>
        <taxon>Sordariomycetidae</taxon>
        <taxon>Magnaporthales</taxon>
        <taxon>Magnaporthaceae</taxon>
        <taxon>Gaeumannomyces</taxon>
    </lineage>
</organism>
<dbReference type="STRING" id="644352.J3NTQ7"/>
<reference evidence="4" key="1">
    <citation type="submission" date="2010-07" db="EMBL/GenBank/DDBJ databases">
        <title>The genome sequence of Gaeumannomyces graminis var. tritici strain R3-111a-1.</title>
        <authorList>
            <consortium name="The Broad Institute Genome Sequencing Platform"/>
            <person name="Ma L.-J."/>
            <person name="Dead R."/>
            <person name="Young S."/>
            <person name="Zeng Q."/>
            <person name="Koehrsen M."/>
            <person name="Alvarado L."/>
            <person name="Berlin A."/>
            <person name="Chapman S.B."/>
            <person name="Chen Z."/>
            <person name="Freedman E."/>
            <person name="Gellesch M."/>
            <person name="Goldberg J."/>
            <person name="Griggs A."/>
            <person name="Gujja S."/>
            <person name="Heilman E.R."/>
            <person name="Heiman D."/>
            <person name="Hepburn T."/>
            <person name="Howarth C."/>
            <person name="Jen D."/>
            <person name="Larson L."/>
            <person name="Mehta T."/>
            <person name="Neiman D."/>
            <person name="Pearson M."/>
            <person name="Roberts A."/>
            <person name="Saif S."/>
            <person name="Shea T."/>
            <person name="Shenoy N."/>
            <person name="Sisk P."/>
            <person name="Stolte C."/>
            <person name="Sykes S."/>
            <person name="Walk T."/>
            <person name="White J."/>
            <person name="Yandava C."/>
            <person name="Haas B."/>
            <person name="Nusbaum C."/>
            <person name="Birren B."/>
        </authorList>
    </citation>
    <scope>NUCLEOTIDE SEQUENCE [LARGE SCALE GENOMIC DNA]</scope>
    <source>
        <strain evidence="4">R3-111a-1</strain>
    </source>
</reference>
<feature type="transmembrane region" description="Helical" evidence="1">
    <location>
        <begin position="365"/>
        <end position="384"/>
    </location>
</feature>
<accession>J3NTQ7</accession>
<dbReference type="GeneID" id="20345115"/>
<dbReference type="EMBL" id="GL385396">
    <property type="protein sequence ID" value="EJT79572.1"/>
    <property type="molecule type" value="Genomic_DNA"/>
</dbReference>
<feature type="transmembrane region" description="Helical" evidence="1">
    <location>
        <begin position="396"/>
        <end position="418"/>
    </location>
</feature>
<dbReference type="Proteomes" id="UP000006039">
    <property type="component" value="Unassembled WGS sequence"/>
</dbReference>
<keyword evidence="1" id="KW-0812">Transmembrane</keyword>
<reference evidence="2" key="3">
    <citation type="submission" date="2010-09" db="EMBL/GenBank/DDBJ databases">
        <title>Annotation of Gaeumannomyces graminis var. tritici R3-111a-1.</title>
        <authorList>
            <consortium name="The Broad Institute Genome Sequencing Platform"/>
            <person name="Ma L.-J."/>
            <person name="Dead R."/>
            <person name="Young S.K."/>
            <person name="Zeng Q."/>
            <person name="Gargeya S."/>
            <person name="Fitzgerald M."/>
            <person name="Haas B."/>
            <person name="Abouelleil A."/>
            <person name="Alvarado L."/>
            <person name="Arachchi H.M."/>
            <person name="Berlin A."/>
            <person name="Brown A."/>
            <person name="Chapman S.B."/>
            <person name="Chen Z."/>
            <person name="Dunbar C."/>
            <person name="Freedman E."/>
            <person name="Gearin G."/>
            <person name="Gellesch M."/>
            <person name="Goldberg J."/>
            <person name="Griggs A."/>
            <person name="Gujja S."/>
            <person name="Heiman D."/>
            <person name="Howarth C."/>
            <person name="Larson L."/>
            <person name="Lui A."/>
            <person name="MacDonald P.J.P."/>
            <person name="Mehta T."/>
            <person name="Montmayeur A."/>
            <person name="Murphy C."/>
            <person name="Neiman D."/>
            <person name="Pearson M."/>
            <person name="Priest M."/>
            <person name="Roberts A."/>
            <person name="Saif S."/>
            <person name="Shea T."/>
            <person name="Shenoy N."/>
            <person name="Sisk P."/>
            <person name="Stolte C."/>
            <person name="Sykes S."/>
            <person name="Yandava C."/>
            <person name="Wortman J."/>
            <person name="Nusbaum C."/>
            <person name="Birren B."/>
        </authorList>
    </citation>
    <scope>NUCLEOTIDE SEQUENCE</scope>
    <source>
        <strain evidence="2">R3-111a-1</strain>
    </source>
</reference>
<gene>
    <name evidence="3" type="primary">20345115</name>
    <name evidence="2" type="ORF">GGTG_04657</name>
</gene>
<reference evidence="3" key="4">
    <citation type="journal article" date="2015" name="G3 (Bethesda)">
        <title>Genome sequences of three phytopathogenic species of the Magnaporthaceae family of fungi.</title>
        <authorList>
            <person name="Okagaki L.H."/>
            <person name="Nunes C.C."/>
            <person name="Sailsbery J."/>
            <person name="Clay B."/>
            <person name="Brown D."/>
            <person name="John T."/>
            <person name="Oh Y."/>
            <person name="Young N."/>
            <person name="Fitzgerald M."/>
            <person name="Haas B.J."/>
            <person name="Zeng Q."/>
            <person name="Young S."/>
            <person name="Adiconis X."/>
            <person name="Fan L."/>
            <person name="Levin J.Z."/>
            <person name="Mitchell T.K."/>
            <person name="Okubara P.A."/>
            <person name="Farman M.L."/>
            <person name="Kohn L.M."/>
            <person name="Birren B."/>
            <person name="Ma L.-J."/>
            <person name="Dean R.A."/>
        </authorList>
    </citation>
    <scope>NUCLEOTIDE SEQUENCE</scope>
    <source>
        <strain evidence="3">R3-111a-1</strain>
    </source>
</reference>
<protein>
    <submittedName>
        <fullName evidence="2 3">Uncharacterized protein</fullName>
    </submittedName>
</protein>
<dbReference type="OrthoDB" id="2896980at2759"/>
<evidence type="ECO:0000313" key="2">
    <source>
        <dbReference type="EMBL" id="EJT79572.1"/>
    </source>
</evidence>
<evidence type="ECO:0000256" key="1">
    <source>
        <dbReference type="SAM" id="Phobius"/>
    </source>
</evidence>